<dbReference type="OrthoDB" id="7596739at2"/>
<accession>A0A2M8WNR9</accession>
<dbReference type="AlphaFoldDB" id="A0A2M8WNR9"/>
<evidence type="ECO:0008006" key="3">
    <source>
        <dbReference type="Google" id="ProtNLM"/>
    </source>
</evidence>
<protein>
    <recommendedName>
        <fullName evidence="3">Sulfotransferase family protein</fullName>
    </recommendedName>
</protein>
<dbReference type="Proteomes" id="UP000228531">
    <property type="component" value="Unassembled WGS sequence"/>
</dbReference>
<dbReference type="SUPFAM" id="SSF52540">
    <property type="entry name" value="P-loop containing nucleoside triphosphate hydrolases"/>
    <property type="match status" value="1"/>
</dbReference>
<dbReference type="InterPro" id="IPR027417">
    <property type="entry name" value="P-loop_NTPase"/>
</dbReference>
<comment type="caution">
    <text evidence="1">The sequence shown here is derived from an EMBL/GenBank/DDBJ whole genome shotgun (WGS) entry which is preliminary data.</text>
</comment>
<sequence>MRQIIVHIGHPKTGTSTLQKCLHRSRGALLQHGVLYPHTIRGNNHLAIKPLFVGPEAADRNELRRHKGNYDAIMEDAQNAWTLVCNDIARHKPETVILSSEGFFGLGKNDGVRKFVQELKAMADEVTFVAYIRAPSAFYLSSLSQNIKFSGSFRPHNRLNFFRSSLQHYLQLTNATTNVHKFDRAELIGGDIVQDFTTRYLTKTAASAVKMAESEANLSMSAEAMALLDDIDAGTAPKPYDQLRVLTKEQQRHILRIDRRLPGGTSPKYKPGVARIIHDATSDLEWVENTLDIRFERPEAHPSARFLRLDELTSVRAICLINEQRYQQLGDKALKGLARANQKDRVAAAIHPLIPKAVLRAANGFRNSFRAITRPIRHSGFARRIRNQVKLLKKRLFL</sequence>
<name>A0A2M8WNR9_9RHOB</name>
<evidence type="ECO:0000313" key="1">
    <source>
        <dbReference type="EMBL" id="PJI92575.1"/>
    </source>
</evidence>
<keyword evidence="2" id="KW-1185">Reference proteome</keyword>
<gene>
    <name evidence="1" type="ORF">BC777_1430</name>
</gene>
<reference evidence="1 2" key="1">
    <citation type="submission" date="2017-11" db="EMBL/GenBank/DDBJ databases">
        <title>Genomic Encyclopedia of Archaeal and Bacterial Type Strains, Phase II (KMG-II): From Individual Species to Whole Genera.</title>
        <authorList>
            <person name="Goeker M."/>
        </authorList>
    </citation>
    <scope>NUCLEOTIDE SEQUENCE [LARGE SCALE GENOMIC DNA]</scope>
    <source>
        <strain evidence="1 2">DSM 29128</strain>
    </source>
</reference>
<dbReference type="RefSeq" id="WP_100367380.1">
    <property type="nucleotide sequence ID" value="NZ_PGTY01000001.1"/>
</dbReference>
<proteinExistence type="predicted"/>
<dbReference type="EMBL" id="PGTY01000001">
    <property type="protein sequence ID" value="PJI92575.1"/>
    <property type="molecule type" value="Genomic_DNA"/>
</dbReference>
<evidence type="ECO:0000313" key="2">
    <source>
        <dbReference type="Proteomes" id="UP000228531"/>
    </source>
</evidence>
<organism evidence="1 2">
    <name type="scientific">Yoonia maricola</name>
    <dbReference type="NCBI Taxonomy" id="420999"/>
    <lineage>
        <taxon>Bacteria</taxon>
        <taxon>Pseudomonadati</taxon>
        <taxon>Pseudomonadota</taxon>
        <taxon>Alphaproteobacteria</taxon>
        <taxon>Rhodobacterales</taxon>
        <taxon>Paracoccaceae</taxon>
        <taxon>Yoonia</taxon>
    </lineage>
</organism>